<reference evidence="1" key="1">
    <citation type="submission" date="2021-08" db="EMBL/GenBank/DDBJ databases">
        <title>Novel anaerobic bacterium isolated from sea squirt in East Sea, Republic of Korea.</title>
        <authorList>
            <person name="Nguyen T.H."/>
            <person name="Li Z."/>
            <person name="Lee Y.-J."/>
            <person name="Ko J."/>
            <person name="Kim S.-G."/>
        </authorList>
    </citation>
    <scope>NUCLEOTIDE SEQUENCE</scope>
    <source>
        <strain evidence="1">KCTC 25031</strain>
    </source>
</reference>
<protein>
    <submittedName>
        <fullName evidence="1">3-deoxy-manno-octulosonate cytidylyltransferase</fullName>
        <ecNumber evidence="1">2.7.7.38</ecNumber>
    </submittedName>
</protein>
<proteinExistence type="predicted"/>
<organism evidence="1 2">
    <name type="scientific">Halosquirtibacter laminarini</name>
    <dbReference type="NCBI Taxonomy" id="3374600"/>
    <lineage>
        <taxon>Bacteria</taxon>
        <taxon>Pseudomonadati</taxon>
        <taxon>Bacteroidota</taxon>
        <taxon>Bacteroidia</taxon>
        <taxon>Marinilabiliales</taxon>
        <taxon>Prolixibacteraceae</taxon>
        <taxon>Halosquirtibacter</taxon>
    </lineage>
</organism>
<keyword evidence="1" id="KW-0808">Transferase</keyword>
<name>A0AC61NJ19_9BACT</name>
<dbReference type="Proteomes" id="UP000826212">
    <property type="component" value="Chromosome"/>
</dbReference>
<keyword evidence="1" id="KW-0548">Nucleotidyltransferase</keyword>
<dbReference type="EC" id="2.7.7.38" evidence="1"/>
<evidence type="ECO:0000313" key="2">
    <source>
        <dbReference type="Proteomes" id="UP000826212"/>
    </source>
</evidence>
<gene>
    <name evidence="1" type="primary">kdsB</name>
    <name evidence="1" type="ORF">K4L44_17415</name>
</gene>
<keyword evidence="2" id="KW-1185">Reference proteome</keyword>
<accession>A0AC61NJ19</accession>
<evidence type="ECO:0000313" key="1">
    <source>
        <dbReference type="EMBL" id="QZE14265.1"/>
    </source>
</evidence>
<dbReference type="EMBL" id="CP081303">
    <property type="protein sequence ID" value="QZE14265.1"/>
    <property type="molecule type" value="Genomic_DNA"/>
</dbReference>
<sequence>MRMKSIIIIPARFASTRFPGKPLADIHGKSMIMRVVERASKVTKDVWVATDDDRIYQHVDNLGANVVMTRKDHPSGTDRIAEALQKIETQSGTTFDVVINIQGDEPFILTEQVEQLIESFNDKNVDIATLANPLSSIDSIEDPNQVKVIFTPKGRAIYFSRSPIPFVRGVDKAEWTTKTSFWGHIGMYGYRADALRTITQLAPSSLELCESLEQLRWLENDYHIHVSTTNHKGMGIDTPEDLKRALESGEF</sequence>